<feature type="domain" description="PilZ" evidence="1">
    <location>
        <begin position="13"/>
        <end position="115"/>
    </location>
</feature>
<gene>
    <name evidence="2" type="ORF">MNBD_GAMMA14-2688</name>
</gene>
<evidence type="ECO:0000313" key="2">
    <source>
        <dbReference type="EMBL" id="VAW76633.1"/>
    </source>
</evidence>
<dbReference type="AlphaFoldDB" id="A0A3B0YKI2"/>
<evidence type="ECO:0000259" key="1">
    <source>
        <dbReference type="Pfam" id="PF07238"/>
    </source>
</evidence>
<protein>
    <recommendedName>
        <fullName evidence="1">PilZ domain-containing protein</fullName>
    </recommendedName>
</protein>
<dbReference type="EMBL" id="UOFM01000185">
    <property type="protein sequence ID" value="VAW76633.1"/>
    <property type="molecule type" value="Genomic_DNA"/>
</dbReference>
<dbReference type="Gene3D" id="2.40.10.220">
    <property type="entry name" value="predicted glycosyltransferase like domains"/>
    <property type="match status" value="1"/>
</dbReference>
<accession>A0A3B0YKI2</accession>
<dbReference type="SUPFAM" id="SSF141371">
    <property type="entry name" value="PilZ domain-like"/>
    <property type="match status" value="1"/>
</dbReference>
<dbReference type="GO" id="GO:0035438">
    <property type="term" value="F:cyclic-di-GMP binding"/>
    <property type="evidence" value="ECO:0007669"/>
    <property type="project" value="InterPro"/>
</dbReference>
<sequence length="116" mass="12945">MTTEIRKKGGEQRKLTRVSIPDHPQIFDAHSNVVVGQLVNLSTEGLMMMSPSAIKPGTLLQCRIPLRCNEEVIEIMIGVESLWCDGADESGVCWTGFHIIDISPQHHKMISTLIYD</sequence>
<dbReference type="Pfam" id="PF07238">
    <property type="entry name" value="PilZ"/>
    <property type="match status" value="1"/>
</dbReference>
<name>A0A3B0YKI2_9ZZZZ</name>
<dbReference type="InterPro" id="IPR009875">
    <property type="entry name" value="PilZ_domain"/>
</dbReference>
<organism evidence="2">
    <name type="scientific">hydrothermal vent metagenome</name>
    <dbReference type="NCBI Taxonomy" id="652676"/>
    <lineage>
        <taxon>unclassified sequences</taxon>
        <taxon>metagenomes</taxon>
        <taxon>ecological metagenomes</taxon>
    </lineage>
</organism>
<reference evidence="2" key="1">
    <citation type="submission" date="2018-06" db="EMBL/GenBank/DDBJ databases">
        <authorList>
            <person name="Zhirakovskaya E."/>
        </authorList>
    </citation>
    <scope>NUCLEOTIDE SEQUENCE</scope>
</reference>
<proteinExistence type="predicted"/>